<name>A0A9R1VY85_LACSA</name>
<sequence length="103" mass="12178">MPWLWTDDNGDIFSDKSLRHLIVVRLNTGNYEVFKWVKWILKKVNCFIWHSFKDRIVTASNLIKRGIIVTSTCCPFCCEVEEDINHFFFHLQVLLYGVIEVAI</sequence>
<keyword evidence="3" id="KW-1185">Reference proteome</keyword>
<evidence type="ECO:0000259" key="1">
    <source>
        <dbReference type="Pfam" id="PF13966"/>
    </source>
</evidence>
<dbReference type="AlphaFoldDB" id="A0A9R1VY85"/>
<comment type="caution">
    <text evidence="2">The sequence shown here is derived from an EMBL/GenBank/DDBJ whole genome shotgun (WGS) entry which is preliminary data.</text>
</comment>
<dbReference type="Pfam" id="PF13966">
    <property type="entry name" value="zf-RVT"/>
    <property type="match status" value="1"/>
</dbReference>
<dbReference type="Proteomes" id="UP000235145">
    <property type="component" value="Unassembled WGS sequence"/>
</dbReference>
<protein>
    <recommendedName>
        <fullName evidence="1">Reverse transcriptase zinc-binding domain-containing protein</fullName>
    </recommendedName>
</protein>
<dbReference type="EMBL" id="NBSK02000004">
    <property type="protein sequence ID" value="KAJ0212846.1"/>
    <property type="molecule type" value="Genomic_DNA"/>
</dbReference>
<organism evidence="2 3">
    <name type="scientific">Lactuca sativa</name>
    <name type="common">Garden lettuce</name>
    <dbReference type="NCBI Taxonomy" id="4236"/>
    <lineage>
        <taxon>Eukaryota</taxon>
        <taxon>Viridiplantae</taxon>
        <taxon>Streptophyta</taxon>
        <taxon>Embryophyta</taxon>
        <taxon>Tracheophyta</taxon>
        <taxon>Spermatophyta</taxon>
        <taxon>Magnoliopsida</taxon>
        <taxon>eudicotyledons</taxon>
        <taxon>Gunneridae</taxon>
        <taxon>Pentapetalae</taxon>
        <taxon>asterids</taxon>
        <taxon>campanulids</taxon>
        <taxon>Asterales</taxon>
        <taxon>Asteraceae</taxon>
        <taxon>Cichorioideae</taxon>
        <taxon>Cichorieae</taxon>
        <taxon>Lactucinae</taxon>
        <taxon>Lactuca</taxon>
    </lineage>
</organism>
<evidence type="ECO:0000313" key="3">
    <source>
        <dbReference type="Proteomes" id="UP000235145"/>
    </source>
</evidence>
<reference evidence="2 3" key="1">
    <citation type="journal article" date="2017" name="Nat. Commun.">
        <title>Genome assembly with in vitro proximity ligation data and whole-genome triplication in lettuce.</title>
        <authorList>
            <person name="Reyes-Chin-Wo S."/>
            <person name="Wang Z."/>
            <person name="Yang X."/>
            <person name="Kozik A."/>
            <person name="Arikit S."/>
            <person name="Song C."/>
            <person name="Xia L."/>
            <person name="Froenicke L."/>
            <person name="Lavelle D.O."/>
            <person name="Truco M.J."/>
            <person name="Xia R."/>
            <person name="Zhu S."/>
            <person name="Xu C."/>
            <person name="Xu H."/>
            <person name="Xu X."/>
            <person name="Cox K."/>
            <person name="Korf I."/>
            <person name="Meyers B.C."/>
            <person name="Michelmore R.W."/>
        </authorList>
    </citation>
    <scope>NUCLEOTIDE SEQUENCE [LARGE SCALE GENOMIC DNA]</scope>
    <source>
        <strain evidence="3">cv. Salinas</strain>
        <tissue evidence="2">Seedlings</tissue>
    </source>
</reference>
<accession>A0A9R1VY85</accession>
<evidence type="ECO:0000313" key="2">
    <source>
        <dbReference type="EMBL" id="KAJ0212846.1"/>
    </source>
</evidence>
<feature type="domain" description="Reverse transcriptase zinc-binding" evidence="1">
    <location>
        <begin position="22"/>
        <end position="90"/>
    </location>
</feature>
<proteinExistence type="predicted"/>
<gene>
    <name evidence="2" type="ORF">LSAT_V11C400165140</name>
</gene>
<dbReference type="InterPro" id="IPR026960">
    <property type="entry name" value="RVT-Znf"/>
</dbReference>